<reference evidence="1" key="1">
    <citation type="submission" date="2022-07" db="EMBL/GenBank/DDBJ databases">
        <title>Phylogenomic reconstructions and comparative analyses of Kickxellomycotina fungi.</title>
        <authorList>
            <person name="Reynolds N.K."/>
            <person name="Stajich J.E."/>
            <person name="Barry K."/>
            <person name="Grigoriev I.V."/>
            <person name="Crous P."/>
            <person name="Smith M.E."/>
        </authorList>
    </citation>
    <scope>NUCLEOTIDE SEQUENCE</scope>
    <source>
        <strain evidence="1">NRRL 5244</strain>
    </source>
</reference>
<accession>A0ACC1IZ17</accession>
<evidence type="ECO:0000313" key="2">
    <source>
        <dbReference type="Proteomes" id="UP001150603"/>
    </source>
</evidence>
<comment type="caution">
    <text evidence="1">The sequence shown here is derived from an EMBL/GenBank/DDBJ whole genome shotgun (WGS) entry which is preliminary data.</text>
</comment>
<keyword evidence="2" id="KW-1185">Reference proteome</keyword>
<gene>
    <name evidence="1" type="ORF">FBU59_006706</name>
</gene>
<dbReference type="EMBL" id="JANBPW010006002">
    <property type="protein sequence ID" value="KAJ1931445.1"/>
    <property type="molecule type" value="Genomic_DNA"/>
</dbReference>
<feature type="non-terminal residue" evidence="1">
    <location>
        <position position="1"/>
    </location>
</feature>
<protein>
    <submittedName>
        <fullName evidence="1">Uncharacterized protein</fullName>
    </submittedName>
</protein>
<dbReference type="Proteomes" id="UP001150603">
    <property type="component" value="Unassembled WGS sequence"/>
</dbReference>
<name>A0ACC1IZ17_9FUNG</name>
<proteinExistence type="predicted"/>
<sequence length="56" mass="6391">KDDNPDGGPPFIVTEADYHRVLDDSFELVHIDPQCKTHETREGAEVISVWRRKVTA</sequence>
<evidence type="ECO:0000313" key="1">
    <source>
        <dbReference type="EMBL" id="KAJ1931445.1"/>
    </source>
</evidence>
<organism evidence="1 2">
    <name type="scientific">Linderina macrospora</name>
    <dbReference type="NCBI Taxonomy" id="4868"/>
    <lineage>
        <taxon>Eukaryota</taxon>
        <taxon>Fungi</taxon>
        <taxon>Fungi incertae sedis</taxon>
        <taxon>Zoopagomycota</taxon>
        <taxon>Kickxellomycotina</taxon>
        <taxon>Kickxellomycetes</taxon>
        <taxon>Kickxellales</taxon>
        <taxon>Kickxellaceae</taxon>
        <taxon>Linderina</taxon>
    </lineage>
</organism>